<dbReference type="SUPFAM" id="SSF51261">
    <property type="entry name" value="Duplicated hybrid motif"/>
    <property type="match status" value="1"/>
</dbReference>
<comment type="caution">
    <text evidence="2">The sequence shown here is derived from an EMBL/GenBank/DDBJ whole genome shotgun (WGS) entry which is preliminary data.</text>
</comment>
<protein>
    <submittedName>
        <fullName evidence="2">M23 family metallopeptidase</fullName>
        <ecNumber evidence="2">3.4.24.-</ecNumber>
    </submittedName>
</protein>
<keyword evidence="2" id="KW-0378">Hydrolase</keyword>
<feature type="domain" description="M23ase beta-sheet core" evidence="1">
    <location>
        <begin position="68"/>
        <end position="165"/>
    </location>
</feature>
<dbReference type="GO" id="GO:0016787">
    <property type="term" value="F:hydrolase activity"/>
    <property type="evidence" value="ECO:0007669"/>
    <property type="project" value="UniProtKB-KW"/>
</dbReference>
<dbReference type="Proteomes" id="UP001595665">
    <property type="component" value="Unassembled WGS sequence"/>
</dbReference>
<organism evidence="2 3">
    <name type="scientific">Massilia haematophila</name>
    <dbReference type="NCBI Taxonomy" id="457923"/>
    <lineage>
        <taxon>Bacteria</taxon>
        <taxon>Pseudomonadati</taxon>
        <taxon>Pseudomonadota</taxon>
        <taxon>Betaproteobacteria</taxon>
        <taxon>Burkholderiales</taxon>
        <taxon>Oxalobacteraceae</taxon>
        <taxon>Telluria group</taxon>
        <taxon>Massilia</taxon>
    </lineage>
</organism>
<dbReference type="Gene3D" id="2.70.70.10">
    <property type="entry name" value="Glucose Permease (Domain IIA)"/>
    <property type="match status" value="1"/>
</dbReference>
<dbReference type="Pfam" id="PF01551">
    <property type="entry name" value="Peptidase_M23"/>
    <property type="match status" value="1"/>
</dbReference>
<name>A0ABV7PHN4_9BURK</name>
<dbReference type="InterPro" id="IPR016047">
    <property type="entry name" value="M23ase_b-sheet_dom"/>
</dbReference>
<keyword evidence="3" id="KW-1185">Reference proteome</keyword>
<dbReference type="CDD" id="cd12797">
    <property type="entry name" value="M23_peptidase"/>
    <property type="match status" value="1"/>
</dbReference>
<evidence type="ECO:0000313" key="2">
    <source>
        <dbReference type="EMBL" id="MFC3457956.1"/>
    </source>
</evidence>
<dbReference type="PANTHER" id="PTHR21666">
    <property type="entry name" value="PEPTIDASE-RELATED"/>
    <property type="match status" value="1"/>
</dbReference>
<gene>
    <name evidence="2" type="ORF">ACFOPH_06805</name>
</gene>
<dbReference type="EC" id="3.4.24.-" evidence="2"/>
<evidence type="ECO:0000259" key="1">
    <source>
        <dbReference type="Pfam" id="PF01551"/>
    </source>
</evidence>
<reference evidence="3" key="1">
    <citation type="journal article" date="2019" name="Int. J. Syst. Evol. Microbiol.">
        <title>The Global Catalogue of Microorganisms (GCM) 10K type strain sequencing project: providing services to taxonomists for standard genome sequencing and annotation.</title>
        <authorList>
            <consortium name="The Broad Institute Genomics Platform"/>
            <consortium name="The Broad Institute Genome Sequencing Center for Infectious Disease"/>
            <person name="Wu L."/>
            <person name="Ma J."/>
        </authorList>
    </citation>
    <scope>NUCLEOTIDE SEQUENCE [LARGE SCALE GENOMIC DNA]</scope>
    <source>
        <strain evidence="3">CCM 7480</strain>
    </source>
</reference>
<dbReference type="RefSeq" id="WP_379734343.1">
    <property type="nucleotide sequence ID" value="NZ_JBHRVV010000001.1"/>
</dbReference>
<dbReference type="PANTHER" id="PTHR21666:SF268">
    <property type="entry name" value="PEPTIDASE M23 DOMAIN-CONTAINING PROTEIN"/>
    <property type="match status" value="1"/>
</dbReference>
<dbReference type="InterPro" id="IPR011055">
    <property type="entry name" value="Dup_hybrid_motif"/>
</dbReference>
<proteinExistence type="predicted"/>
<accession>A0ABV7PHN4</accession>
<dbReference type="EMBL" id="JBHRVV010000001">
    <property type="protein sequence ID" value="MFC3457956.1"/>
    <property type="molecule type" value="Genomic_DNA"/>
</dbReference>
<dbReference type="InterPro" id="IPR050570">
    <property type="entry name" value="Cell_wall_metabolism_enzyme"/>
</dbReference>
<evidence type="ECO:0000313" key="3">
    <source>
        <dbReference type="Proteomes" id="UP001595665"/>
    </source>
</evidence>
<sequence length="184" mass="19606">MRILLRSLVLIALFVGAYALVGPYAKNMLYAMRLASLPAPISLPVPVRGVQERALRDTWGGARSGGRRHEGIDIFAKRGTAVISSTEGVVLRVGTNRLGGQVVWVLGPGGQRHYYAHLDRYADIESGQRVRPGTILGYVGTTGNAAGTPPHLHYGIYEAGGAINPYPLLRGQAGAPARQATPAR</sequence>